<dbReference type="Proteomes" id="UP000425817">
    <property type="component" value="Chromosome"/>
</dbReference>
<dbReference type="FunFam" id="1.10.10.10:FF:000001">
    <property type="entry name" value="LysR family transcriptional regulator"/>
    <property type="match status" value="1"/>
</dbReference>
<feature type="domain" description="HTH lysR-type" evidence="5">
    <location>
        <begin position="12"/>
        <end position="69"/>
    </location>
</feature>
<dbReference type="Pfam" id="PF03466">
    <property type="entry name" value="LysR_substrate"/>
    <property type="match status" value="1"/>
</dbReference>
<evidence type="ECO:0000256" key="2">
    <source>
        <dbReference type="ARBA" id="ARBA00023015"/>
    </source>
</evidence>
<comment type="similarity">
    <text evidence="1">Belongs to the LysR transcriptional regulatory family.</text>
</comment>
<evidence type="ECO:0000256" key="1">
    <source>
        <dbReference type="ARBA" id="ARBA00009437"/>
    </source>
</evidence>
<proteinExistence type="inferred from homology"/>
<dbReference type="EMBL" id="CP046622">
    <property type="protein sequence ID" value="QGW81347.1"/>
    <property type="molecule type" value="Genomic_DNA"/>
</dbReference>
<gene>
    <name evidence="6" type="ORF">GOQ09_07010</name>
</gene>
<dbReference type="InterPro" id="IPR036390">
    <property type="entry name" value="WH_DNA-bd_sf"/>
</dbReference>
<dbReference type="InterPro" id="IPR050950">
    <property type="entry name" value="HTH-type_LysR_regulators"/>
</dbReference>
<organism evidence="6 7">
    <name type="scientific">Variovorax paradoxus</name>
    <dbReference type="NCBI Taxonomy" id="34073"/>
    <lineage>
        <taxon>Bacteria</taxon>
        <taxon>Pseudomonadati</taxon>
        <taxon>Pseudomonadota</taxon>
        <taxon>Betaproteobacteria</taxon>
        <taxon>Burkholderiales</taxon>
        <taxon>Comamonadaceae</taxon>
        <taxon>Variovorax</taxon>
    </lineage>
</organism>
<dbReference type="AlphaFoldDB" id="A0A6I6HIN0"/>
<dbReference type="SUPFAM" id="SSF53850">
    <property type="entry name" value="Periplasmic binding protein-like II"/>
    <property type="match status" value="1"/>
</dbReference>
<dbReference type="Gene3D" id="3.40.190.10">
    <property type="entry name" value="Periplasmic binding protein-like II"/>
    <property type="match status" value="2"/>
</dbReference>
<evidence type="ECO:0000256" key="4">
    <source>
        <dbReference type="ARBA" id="ARBA00023163"/>
    </source>
</evidence>
<dbReference type="Pfam" id="PF00126">
    <property type="entry name" value="HTH_1"/>
    <property type="match status" value="1"/>
</dbReference>
<protein>
    <submittedName>
        <fullName evidence="6">LysR family transcriptional regulator</fullName>
    </submittedName>
</protein>
<dbReference type="PRINTS" id="PR00039">
    <property type="entry name" value="HTHLYSR"/>
</dbReference>
<dbReference type="InterPro" id="IPR036388">
    <property type="entry name" value="WH-like_DNA-bd_sf"/>
</dbReference>
<dbReference type="GO" id="GO:0003677">
    <property type="term" value="F:DNA binding"/>
    <property type="evidence" value="ECO:0007669"/>
    <property type="project" value="UniProtKB-KW"/>
</dbReference>
<evidence type="ECO:0000256" key="3">
    <source>
        <dbReference type="ARBA" id="ARBA00023125"/>
    </source>
</evidence>
<dbReference type="RefSeq" id="WP_157612784.1">
    <property type="nucleotide sequence ID" value="NZ_CP046622.1"/>
</dbReference>
<dbReference type="Gene3D" id="1.10.10.10">
    <property type="entry name" value="Winged helix-like DNA-binding domain superfamily/Winged helix DNA-binding domain"/>
    <property type="match status" value="1"/>
</dbReference>
<dbReference type="PANTHER" id="PTHR30419">
    <property type="entry name" value="HTH-TYPE TRANSCRIPTIONAL REGULATOR YBHD"/>
    <property type="match status" value="1"/>
</dbReference>
<dbReference type="PROSITE" id="PS50931">
    <property type="entry name" value="HTH_LYSR"/>
    <property type="match status" value="1"/>
</dbReference>
<dbReference type="GO" id="GO:0003700">
    <property type="term" value="F:DNA-binding transcription factor activity"/>
    <property type="evidence" value="ECO:0007669"/>
    <property type="project" value="InterPro"/>
</dbReference>
<dbReference type="CDD" id="cd05466">
    <property type="entry name" value="PBP2_LTTR_substrate"/>
    <property type="match status" value="1"/>
</dbReference>
<accession>A0A6I6HIN0</accession>
<keyword evidence="2" id="KW-0805">Transcription regulation</keyword>
<reference evidence="6 7" key="1">
    <citation type="submission" date="2019-12" db="EMBL/GenBank/DDBJ databases">
        <title>Hybrid Genome Assemblies of two High G+C Isolates from Undergraduate Microbiology Courses.</title>
        <authorList>
            <person name="Ne Ville C.J."/>
            <person name="Enright D."/>
            <person name="Hernandez I."/>
            <person name="Dodsworth J."/>
            <person name="Orwin P.M."/>
        </authorList>
    </citation>
    <scope>NUCLEOTIDE SEQUENCE [LARGE SCALE GENOMIC DNA]</scope>
    <source>
        <strain evidence="6 7">CSUSB</strain>
    </source>
</reference>
<evidence type="ECO:0000313" key="6">
    <source>
        <dbReference type="EMBL" id="QGW81347.1"/>
    </source>
</evidence>
<dbReference type="InterPro" id="IPR000847">
    <property type="entry name" value="LysR_HTH_N"/>
</dbReference>
<name>A0A6I6HIN0_VARPD</name>
<dbReference type="InterPro" id="IPR005119">
    <property type="entry name" value="LysR_subst-bd"/>
</dbReference>
<keyword evidence="4" id="KW-0804">Transcription</keyword>
<dbReference type="SUPFAM" id="SSF46785">
    <property type="entry name" value="Winged helix' DNA-binding domain"/>
    <property type="match status" value="1"/>
</dbReference>
<keyword evidence="3" id="KW-0238">DNA-binding</keyword>
<dbReference type="OrthoDB" id="9785745at2"/>
<dbReference type="GO" id="GO:0005829">
    <property type="term" value="C:cytosol"/>
    <property type="evidence" value="ECO:0007669"/>
    <property type="project" value="TreeGrafter"/>
</dbReference>
<evidence type="ECO:0000313" key="7">
    <source>
        <dbReference type="Proteomes" id="UP000425817"/>
    </source>
</evidence>
<sequence length="321" mass="33903">MQSIRNTLEKTLNLDQLKSFGLVIETGSFSAAADRLGLTQPAVSLQIRQLERKLAVRLVERVGRQAKATPAGAALLLHAQHIETAVENAIDALADHTSGVTGRVRLGAGATACLYFLPGLLRGLREQFPALGIVVSTGNTDDQVRKVEENSIDLALVTLPAAGRSLSVLPVLDDEFVAIGRGDLAPLKARVGPADLAALPLVLFEPAANTRKLVDRWFAAEGLQPQPVMELGSVEAMKEMVAAGLGYGIVPRMAMAGRGAHPGLKTSRLNPGMHRTLAIVIRRDKPVSKALRVVLDAILAAGKTGSSAVTPAVTPVKRPKT</sequence>
<evidence type="ECO:0000259" key="5">
    <source>
        <dbReference type="PROSITE" id="PS50931"/>
    </source>
</evidence>